<protein>
    <submittedName>
        <fullName evidence="2">CAC1H protein</fullName>
    </submittedName>
</protein>
<accession>A0A8J7NT82</accession>
<dbReference type="AlphaFoldDB" id="A0A8J7NT82"/>
<organism evidence="2 3">
    <name type="scientific">Atractosteus spatula</name>
    <name type="common">Alligator gar</name>
    <name type="synonym">Lepisosteus spatula</name>
    <dbReference type="NCBI Taxonomy" id="7917"/>
    <lineage>
        <taxon>Eukaryota</taxon>
        <taxon>Metazoa</taxon>
        <taxon>Chordata</taxon>
        <taxon>Craniata</taxon>
        <taxon>Vertebrata</taxon>
        <taxon>Euteleostomi</taxon>
        <taxon>Actinopterygii</taxon>
        <taxon>Neopterygii</taxon>
        <taxon>Holostei</taxon>
        <taxon>Semionotiformes</taxon>
        <taxon>Lepisosteidae</taxon>
        <taxon>Atractosteus</taxon>
    </lineage>
</organism>
<feature type="non-terminal residue" evidence="2">
    <location>
        <position position="182"/>
    </location>
</feature>
<evidence type="ECO:0000313" key="3">
    <source>
        <dbReference type="Proteomes" id="UP000736164"/>
    </source>
</evidence>
<gene>
    <name evidence="2" type="primary">Cacna1h_1</name>
    <name evidence="2" type="ORF">GTO95_0012120</name>
</gene>
<comment type="caution">
    <text evidence="2">The sequence shown here is derived from an EMBL/GenBank/DDBJ whole genome shotgun (WGS) entry which is preliminary data.</text>
</comment>
<name>A0A8J7NT82_ATRSP</name>
<reference evidence="2" key="1">
    <citation type="journal article" date="2021" name="Cell">
        <title>Tracing the genetic footprints of vertebrate landing in non-teleost ray-finned fishes.</title>
        <authorList>
            <person name="Bi X."/>
            <person name="Wang K."/>
            <person name="Yang L."/>
            <person name="Pan H."/>
            <person name="Jiang H."/>
            <person name="Wei Q."/>
            <person name="Fang M."/>
            <person name="Yu H."/>
            <person name="Zhu C."/>
            <person name="Cai Y."/>
            <person name="He Y."/>
            <person name="Gan X."/>
            <person name="Zeng H."/>
            <person name="Yu D."/>
            <person name="Zhu Y."/>
            <person name="Jiang H."/>
            <person name="Qiu Q."/>
            <person name="Yang H."/>
            <person name="Zhang Y.E."/>
            <person name="Wang W."/>
            <person name="Zhu M."/>
            <person name="He S."/>
            <person name="Zhang G."/>
        </authorList>
    </citation>
    <scope>NUCLEOTIDE SEQUENCE</scope>
    <source>
        <strain evidence="2">Allg_001</strain>
    </source>
</reference>
<proteinExistence type="predicted"/>
<dbReference type="Proteomes" id="UP000736164">
    <property type="component" value="Unassembled WGS sequence"/>
</dbReference>
<feature type="compositionally biased region" description="Basic and acidic residues" evidence="1">
    <location>
        <begin position="7"/>
        <end position="19"/>
    </location>
</feature>
<evidence type="ECO:0000256" key="1">
    <source>
        <dbReference type="SAM" id="MobiDB-lite"/>
    </source>
</evidence>
<feature type="region of interest" description="Disordered" evidence="1">
    <location>
        <begin position="1"/>
        <end position="72"/>
    </location>
</feature>
<evidence type="ECO:0000313" key="2">
    <source>
        <dbReference type="EMBL" id="MBN3319187.1"/>
    </source>
</evidence>
<keyword evidence="3" id="KW-1185">Reference proteome</keyword>
<dbReference type="EMBL" id="JAAWVO010043373">
    <property type="protein sequence ID" value="MBN3319187.1"/>
    <property type="molecule type" value="Genomic_DNA"/>
</dbReference>
<sequence length="182" mass="20115">MTDGEENEHFRQLGSEEVRVPISASEQCPARGADPVYEEDGGSSGNPVMESLGSRGSSGRDQVPDLVSEDEPQMPYPALAPVVFFCLKQTTRPRSWCLRLVCNPYPFRYALSSSQALNFSAVVLSAVEFSCLAGSLVLFTQPLRAFLFLFFLGICSESPSCCPVKYMHSFHPFCIYLRKPAL</sequence>
<feature type="non-terminal residue" evidence="2">
    <location>
        <position position="1"/>
    </location>
</feature>